<dbReference type="Gene3D" id="3.20.20.70">
    <property type="entry name" value="Aldolase class I"/>
    <property type="match status" value="1"/>
</dbReference>
<gene>
    <name evidence="1" type="ORF">P344_05015</name>
</gene>
<sequence length="60" mass="6462">MQLHHGGSHHETLLLPEPLFTSAVISLGEWAITPHAMTSEEILDTIKDFGAATLRAIKAG</sequence>
<organism evidence="1 2">
    <name type="scientific">Spiroplasma mirum ATCC 29335</name>
    <dbReference type="NCBI Taxonomy" id="838561"/>
    <lineage>
        <taxon>Bacteria</taxon>
        <taxon>Bacillati</taxon>
        <taxon>Mycoplasmatota</taxon>
        <taxon>Mollicutes</taxon>
        <taxon>Entomoplasmatales</taxon>
        <taxon>Spiroplasmataceae</taxon>
        <taxon>Spiroplasma</taxon>
    </lineage>
</organism>
<dbReference type="KEGG" id="smia:P344_05015"/>
<evidence type="ECO:0000313" key="1">
    <source>
        <dbReference type="EMBL" id="AHI58325.1"/>
    </source>
</evidence>
<keyword evidence="2" id="KW-1185">Reference proteome</keyword>
<accession>W6ANM9</accession>
<dbReference type="AlphaFoldDB" id="W6ANM9"/>
<dbReference type="STRING" id="838561.P344_05015"/>
<evidence type="ECO:0000313" key="2">
    <source>
        <dbReference type="Proteomes" id="UP000019260"/>
    </source>
</evidence>
<dbReference type="InterPro" id="IPR013785">
    <property type="entry name" value="Aldolase_TIM"/>
</dbReference>
<dbReference type="PATRIC" id="fig|838561.3.peg.962"/>
<name>W6ANM9_9MOLU</name>
<dbReference type="HOGENOM" id="CLU_2939469_0_0_14"/>
<reference evidence="1 2" key="1">
    <citation type="submission" date="2013-09" db="EMBL/GenBank/DDBJ databases">
        <title>Complete genome sequence of Spiroplasma mirum suckling mouse cataract agent.</title>
        <authorList>
            <person name="Landry C.A."/>
            <person name="Bastian F.O."/>
            <person name="Thune R.L."/>
        </authorList>
    </citation>
    <scope>NUCLEOTIDE SEQUENCE [LARGE SCALE GENOMIC DNA]</scope>
    <source>
        <strain evidence="1 2">SMCA</strain>
    </source>
</reference>
<protein>
    <submittedName>
        <fullName evidence="1">Uncharacterized protein</fullName>
    </submittedName>
</protein>
<dbReference type="EMBL" id="CP006720">
    <property type="protein sequence ID" value="AHI58325.1"/>
    <property type="molecule type" value="Genomic_DNA"/>
</dbReference>
<dbReference type="SUPFAM" id="SSF51395">
    <property type="entry name" value="FMN-linked oxidoreductases"/>
    <property type="match status" value="1"/>
</dbReference>
<proteinExistence type="predicted"/>
<dbReference type="Proteomes" id="UP000019260">
    <property type="component" value="Chromosome"/>
</dbReference>